<dbReference type="PRINTS" id="PR00301">
    <property type="entry name" value="HEATSHOCK70"/>
</dbReference>
<dbReference type="InterPro" id="IPR029047">
    <property type="entry name" value="HSP70_peptide-bd_sf"/>
</dbReference>
<keyword evidence="3 5" id="KW-0067">ATP-binding</keyword>
<dbReference type="Pfam" id="PF00012">
    <property type="entry name" value="HSP70"/>
    <property type="match status" value="1"/>
</dbReference>
<dbReference type="Gene3D" id="3.30.420.40">
    <property type="match status" value="2"/>
</dbReference>
<dbReference type="AlphaFoldDB" id="A0A517M6J2"/>
<sequence length="516" mass="55507">MNQKADNIVGIDLGTTFSVVAHLDAAGIPRTVTNAEGDLTTPSVVLFEENEFVVGKEAAKAAALFPDKVAEFAKREMGKPMFSKSFGGQSFPPEVIQSLILEKLKRDAADKIGPITKAVITVPAYFNEPKRRATQDAGRLAGLEVLAVINEPTAAAIAYGVSEGFLNAQGESQRAETILVYDLGGGTFDVSVMRIDGQHYEVIATDGNVMLGGTDWDRCLAKHLVDRFADEHLIDPCQDPSAMSRFMREAEEAKRTLSARSQANVLIEFAGAVMRTTVTRAEFDELTAHLLERTRFTVNKVIKEAGLGWDEITRVLLVGGSTRMPQVGQMLKQQSGRAADRSLSADEAVAHGAALYGKILKSREAGQPESIQVTNVNSHALGVLGVETATGRPRNRVMIPRNSPLPSSHTAQFETHKSGQPNVAVQVVEGGDSSGQNSTMIGKCVVHDLPPGLPAGTPVWVKFQYDADGMLGVAASLPSVGITARLQIRRQNGLSDSALTDWNDKMKEIYSALDLD</sequence>
<proteinExistence type="inferred from homology"/>
<dbReference type="FunFam" id="3.30.420.40:FF:000071">
    <property type="entry name" value="Molecular chaperone DnaK"/>
    <property type="match status" value="1"/>
</dbReference>
<name>A0A517M6J2_9BACT</name>
<organism evidence="6 7">
    <name type="scientific">Rosistilla ulvae</name>
    <dbReference type="NCBI Taxonomy" id="1930277"/>
    <lineage>
        <taxon>Bacteria</taxon>
        <taxon>Pseudomonadati</taxon>
        <taxon>Planctomycetota</taxon>
        <taxon>Planctomycetia</taxon>
        <taxon>Pirellulales</taxon>
        <taxon>Pirellulaceae</taxon>
        <taxon>Rosistilla</taxon>
    </lineage>
</organism>
<evidence type="ECO:0000256" key="2">
    <source>
        <dbReference type="ARBA" id="ARBA00022741"/>
    </source>
</evidence>
<dbReference type="GO" id="GO:0005524">
    <property type="term" value="F:ATP binding"/>
    <property type="evidence" value="ECO:0007669"/>
    <property type="project" value="UniProtKB-KW"/>
</dbReference>
<dbReference type="Proteomes" id="UP000319557">
    <property type="component" value="Chromosome"/>
</dbReference>
<dbReference type="InterPro" id="IPR043129">
    <property type="entry name" value="ATPase_NBD"/>
</dbReference>
<keyword evidence="2 5" id="KW-0547">Nucleotide-binding</keyword>
<dbReference type="PROSITE" id="PS01036">
    <property type="entry name" value="HSP70_3"/>
    <property type="match status" value="1"/>
</dbReference>
<dbReference type="SUPFAM" id="SSF53067">
    <property type="entry name" value="Actin-like ATPase domain"/>
    <property type="match status" value="2"/>
</dbReference>
<evidence type="ECO:0000256" key="4">
    <source>
        <dbReference type="ARBA" id="ARBA00023186"/>
    </source>
</evidence>
<dbReference type="GO" id="GO:0140662">
    <property type="term" value="F:ATP-dependent protein folding chaperone"/>
    <property type="evidence" value="ECO:0007669"/>
    <property type="project" value="InterPro"/>
</dbReference>
<dbReference type="Gene3D" id="3.90.640.10">
    <property type="entry name" value="Actin, Chain A, domain 4"/>
    <property type="match status" value="1"/>
</dbReference>
<protein>
    <submittedName>
        <fullName evidence="6">Chaperone protein DnaK</fullName>
    </submittedName>
</protein>
<reference evidence="6 7" key="1">
    <citation type="submission" date="2019-02" db="EMBL/GenBank/DDBJ databases">
        <title>Deep-cultivation of Planctomycetes and their phenomic and genomic characterization uncovers novel biology.</title>
        <authorList>
            <person name="Wiegand S."/>
            <person name="Jogler M."/>
            <person name="Boedeker C."/>
            <person name="Pinto D."/>
            <person name="Vollmers J."/>
            <person name="Rivas-Marin E."/>
            <person name="Kohn T."/>
            <person name="Peeters S.H."/>
            <person name="Heuer A."/>
            <person name="Rast P."/>
            <person name="Oberbeckmann S."/>
            <person name="Bunk B."/>
            <person name="Jeske O."/>
            <person name="Meyerdierks A."/>
            <person name="Storesund J.E."/>
            <person name="Kallscheuer N."/>
            <person name="Luecker S."/>
            <person name="Lage O.M."/>
            <person name="Pohl T."/>
            <person name="Merkel B.J."/>
            <person name="Hornburger P."/>
            <person name="Mueller R.-W."/>
            <person name="Bruemmer F."/>
            <person name="Labrenz M."/>
            <person name="Spormann A.M."/>
            <person name="Op den Camp H."/>
            <person name="Overmann J."/>
            <person name="Amann R."/>
            <person name="Jetten M.S.M."/>
            <person name="Mascher T."/>
            <person name="Medema M.H."/>
            <person name="Devos D.P."/>
            <person name="Kaster A.-K."/>
            <person name="Ovreas L."/>
            <person name="Rohde M."/>
            <person name="Galperin M.Y."/>
            <person name="Jogler C."/>
        </authorList>
    </citation>
    <scope>NUCLEOTIDE SEQUENCE [LARGE SCALE GENOMIC DNA]</scope>
    <source>
        <strain evidence="6 7">EC9</strain>
    </source>
</reference>
<keyword evidence="7" id="KW-1185">Reference proteome</keyword>
<keyword evidence="4" id="KW-0143">Chaperone</keyword>
<dbReference type="SUPFAM" id="SSF100920">
    <property type="entry name" value="Heat shock protein 70kD (HSP70), peptide-binding domain"/>
    <property type="match status" value="1"/>
</dbReference>
<evidence type="ECO:0000256" key="5">
    <source>
        <dbReference type="RuleBase" id="RU003322"/>
    </source>
</evidence>
<dbReference type="InterPro" id="IPR013126">
    <property type="entry name" value="Hsp_70_fam"/>
</dbReference>
<evidence type="ECO:0000313" key="7">
    <source>
        <dbReference type="Proteomes" id="UP000319557"/>
    </source>
</evidence>
<dbReference type="KEGG" id="ruv:EC9_47090"/>
<dbReference type="PROSITE" id="PS00329">
    <property type="entry name" value="HSP70_2"/>
    <property type="match status" value="1"/>
</dbReference>
<dbReference type="RefSeq" id="WP_218934360.1">
    <property type="nucleotide sequence ID" value="NZ_CP036261.1"/>
</dbReference>
<dbReference type="PANTHER" id="PTHR19375">
    <property type="entry name" value="HEAT SHOCK PROTEIN 70KDA"/>
    <property type="match status" value="1"/>
</dbReference>
<dbReference type="CDD" id="cd24029">
    <property type="entry name" value="ASKHA_NBD_HSP70_DnaK_HscA_HscC"/>
    <property type="match status" value="1"/>
</dbReference>
<dbReference type="Gene3D" id="2.60.34.10">
    <property type="entry name" value="Substrate Binding Domain Of DNAk, Chain A, domain 1"/>
    <property type="match status" value="1"/>
</dbReference>
<evidence type="ECO:0000256" key="3">
    <source>
        <dbReference type="ARBA" id="ARBA00022840"/>
    </source>
</evidence>
<dbReference type="PROSITE" id="PS00297">
    <property type="entry name" value="HSP70_1"/>
    <property type="match status" value="1"/>
</dbReference>
<dbReference type="EMBL" id="CP036261">
    <property type="protein sequence ID" value="QDS90500.1"/>
    <property type="molecule type" value="Genomic_DNA"/>
</dbReference>
<evidence type="ECO:0000256" key="1">
    <source>
        <dbReference type="ARBA" id="ARBA00007381"/>
    </source>
</evidence>
<dbReference type="InterPro" id="IPR018181">
    <property type="entry name" value="Heat_shock_70_CS"/>
</dbReference>
<accession>A0A517M6J2</accession>
<dbReference type="FunFam" id="3.90.640.10:FF:000003">
    <property type="entry name" value="Molecular chaperone DnaK"/>
    <property type="match status" value="1"/>
</dbReference>
<comment type="similarity">
    <text evidence="1 5">Belongs to the heat shock protein 70 family.</text>
</comment>
<evidence type="ECO:0000313" key="6">
    <source>
        <dbReference type="EMBL" id="QDS90500.1"/>
    </source>
</evidence>
<gene>
    <name evidence="6" type="primary">dnaK_4</name>
    <name evidence="6" type="ORF">EC9_47090</name>
</gene>